<gene>
    <name evidence="1" type="ORF">PAHAL_9G308900</name>
</gene>
<sequence>MAPTGWRWWWTSPTGWSTPESWLCLAEDGGSIPNDSLMKHRVRRGEWGIWRRESAGSSEPLG</sequence>
<evidence type="ECO:0000313" key="1">
    <source>
        <dbReference type="EMBL" id="PVH32092.1"/>
    </source>
</evidence>
<proteinExistence type="predicted"/>
<protein>
    <submittedName>
        <fullName evidence="1">Uncharacterized protein</fullName>
    </submittedName>
</protein>
<dbReference type="EMBL" id="CM008054">
    <property type="protein sequence ID" value="PVH32092.1"/>
    <property type="molecule type" value="Genomic_DNA"/>
</dbReference>
<name>A0A2T8I377_9POAL</name>
<dbReference type="Proteomes" id="UP000243499">
    <property type="component" value="Chromosome 9"/>
</dbReference>
<dbReference type="AlphaFoldDB" id="A0A2T8I377"/>
<reference evidence="1" key="1">
    <citation type="submission" date="2018-04" db="EMBL/GenBank/DDBJ databases">
        <title>WGS assembly of Panicum hallii.</title>
        <authorList>
            <person name="Lovell J."/>
            <person name="Jenkins J."/>
            <person name="Lowry D."/>
            <person name="Mamidi S."/>
            <person name="Sreedasyam A."/>
            <person name="Weng X."/>
            <person name="Barry K."/>
            <person name="Bonette J."/>
            <person name="Campitelli B."/>
            <person name="Daum C."/>
            <person name="Gordon S."/>
            <person name="Gould B."/>
            <person name="Lipzen A."/>
            <person name="Macqueen A."/>
            <person name="Palacio-Mejia J."/>
            <person name="Plott C."/>
            <person name="Shakirov E."/>
            <person name="Shu S."/>
            <person name="Yoshinaga Y."/>
            <person name="Zane M."/>
            <person name="Rokhsar D."/>
            <person name="Grimwood J."/>
            <person name="Schmutz J."/>
            <person name="Juenger T."/>
        </authorList>
    </citation>
    <scope>NUCLEOTIDE SEQUENCE [LARGE SCALE GENOMIC DNA]</scope>
    <source>
        <strain evidence="1">FIL2</strain>
    </source>
</reference>
<accession>A0A2T8I377</accession>
<organism evidence="1">
    <name type="scientific">Panicum hallii</name>
    <dbReference type="NCBI Taxonomy" id="206008"/>
    <lineage>
        <taxon>Eukaryota</taxon>
        <taxon>Viridiplantae</taxon>
        <taxon>Streptophyta</taxon>
        <taxon>Embryophyta</taxon>
        <taxon>Tracheophyta</taxon>
        <taxon>Spermatophyta</taxon>
        <taxon>Magnoliopsida</taxon>
        <taxon>Liliopsida</taxon>
        <taxon>Poales</taxon>
        <taxon>Poaceae</taxon>
        <taxon>PACMAD clade</taxon>
        <taxon>Panicoideae</taxon>
        <taxon>Panicodae</taxon>
        <taxon>Paniceae</taxon>
        <taxon>Panicinae</taxon>
        <taxon>Panicum</taxon>
        <taxon>Panicum sect. Panicum</taxon>
    </lineage>
</organism>
<dbReference type="Gramene" id="PVH32092">
    <property type="protein sequence ID" value="PVH32092"/>
    <property type="gene ID" value="PAHAL_9G308900"/>
</dbReference>